<feature type="transmembrane region" description="Helical" evidence="4">
    <location>
        <begin position="339"/>
        <end position="358"/>
    </location>
</feature>
<sequence length="427" mass="49828">MHFNYDVVMIPLQLIIVFFTIYYFVVSWFGLFGKMRETKQFPEKSTFALIVCAHNEQQVIAKLVENLKQLNYSDKLYDIFVVADNCVDKTAEAARNAGAIVYERFSETGKGKGFAMEWMFHRLFGLERQYDAVCVFDADNLVHPDFLKIMNNHLCSGERLIQGYMDSKNPEDTWVSGMFSISFWIVNHIWHLAKYNIGLSCVLGGTGMCIDTKLLKQYGWGATCLTEDMEFTMKALMENIPTTWAHDAVIYDEKPLTFKAAWNQRKRWAQGHFDVANRYIPKMLWKGITEHNIVVLDGMINLVQPYFLLLSTFFVFCTYIYNLVPFYTNVLYEVLPIQVWQIIGVGQYIFPVAVLWKIRASFKSWLYLLVYPIFIYSWIPIVMLGFLHRNEHEWCHTLHTRSIGFDDVIIPEDVVNVGPKQVAFRKK</sequence>
<dbReference type="OrthoDB" id="9797391at2"/>
<keyword evidence="3 5" id="KW-0808">Transferase</keyword>
<keyword evidence="4" id="KW-0472">Membrane</keyword>
<dbReference type="PANTHER" id="PTHR43630">
    <property type="entry name" value="POLY-BETA-1,6-N-ACETYL-D-GLUCOSAMINE SYNTHASE"/>
    <property type="match status" value="1"/>
</dbReference>
<keyword evidence="6" id="KW-1185">Reference proteome</keyword>
<accession>A0A1G6JTN8</accession>
<dbReference type="InterPro" id="IPR029044">
    <property type="entry name" value="Nucleotide-diphossugar_trans"/>
</dbReference>
<evidence type="ECO:0000256" key="3">
    <source>
        <dbReference type="ARBA" id="ARBA00022679"/>
    </source>
</evidence>
<evidence type="ECO:0000313" key="6">
    <source>
        <dbReference type="Proteomes" id="UP000198943"/>
    </source>
</evidence>
<name>A0A1G6JTN8_9FIRM</name>
<organism evidence="5 6">
    <name type="scientific">Succiniclasticum ruminis</name>
    <dbReference type="NCBI Taxonomy" id="40841"/>
    <lineage>
        <taxon>Bacteria</taxon>
        <taxon>Bacillati</taxon>
        <taxon>Bacillota</taxon>
        <taxon>Negativicutes</taxon>
        <taxon>Acidaminococcales</taxon>
        <taxon>Acidaminococcaceae</taxon>
        <taxon>Succiniclasticum</taxon>
    </lineage>
</organism>
<evidence type="ECO:0000256" key="1">
    <source>
        <dbReference type="ARBA" id="ARBA00006739"/>
    </source>
</evidence>
<feature type="transmembrane region" description="Helical" evidence="4">
    <location>
        <begin position="12"/>
        <end position="32"/>
    </location>
</feature>
<comment type="similarity">
    <text evidence="1">Belongs to the glycosyltransferase 2 family.</text>
</comment>
<dbReference type="CDD" id="cd06438">
    <property type="entry name" value="EpsO_like"/>
    <property type="match status" value="1"/>
</dbReference>
<keyword evidence="4" id="KW-0812">Transmembrane</keyword>
<dbReference type="AlphaFoldDB" id="A0A1G6JTN8"/>
<dbReference type="EMBL" id="FMYW01000003">
    <property type="protein sequence ID" value="SDC21356.1"/>
    <property type="molecule type" value="Genomic_DNA"/>
</dbReference>
<dbReference type="Proteomes" id="UP000198943">
    <property type="component" value="Unassembled WGS sequence"/>
</dbReference>
<dbReference type="SUPFAM" id="SSF53448">
    <property type="entry name" value="Nucleotide-diphospho-sugar transferases"/>
    <property type="match status" value="1"/>
</dbReference>
<evidence type="ECO:0000313" key="5">
    <source>
        <dbReference type="EMBL" id="SDC21356.1"/>
    </source>
</evidence>
<protein>
    <submittedName>
        <fullName evidence="5">Glycosyltransferase, catalytic subunit of cellulose synthase and poly-beta-1,6-N-acetylglucosamine synthase</fullName>
    </submittedName>
</protein>
<dbReference type="PANTHER" id="PTHR43630:SF1">
    <property type="entry name" value="POLY-BETA-1,6-N-ACETYL-D-GLUCOSAMINE SYNTHASE"/>
    <property type="match status" value="1"/>
</dbReference>
<feature type="transmembrane region" description="Helical" evidence="4">
    <location>
        <begin position="365"/>
        <end position="387"/>
    </location>
</feature>
<gene>
    <name evidence="5" type="ORF">SAMN04487864_103237</name>
</gene>
<dbReference type="RefSeq" id="WP_093729675.1">
    <property type="nucleotide sequence ID" value="NZ_FMYW01000003.1"/>
</dbReference>
<reference evidence="6" key="1">
    <citation type="submission" date="2016-10" db="EMBL/GenBank/DDBJ databases">
        <authorList>
            <person name="Varghese N."/>
            <person name="Submissions S."/>
        </authorList>
    </citation>
    <scope>NUCLEOTIDE SEQUENCE [LARGE SCALE GENOMIC DNA]</scope>
    <source>
        <strain evidence="6">DSM 11005</strain>
    </source>
</reference>
<feature type="transmembrane region" description="Helical" evidence="4">
    <location>
        <begin position="306"/>
        <end position="327"/>
    </location>
</feature>
<keyword evidence="2" id="KW-0328">Glycosyltransferase</keyword>
<dbReference type="Pfam" id="PF13641">
    <property type="entry name" value="Glyco_tranf_2_3"/>
    <property type="match status" value="1"/>
</dbReference>
<proteinExistence type="inferred from homology"/>
<evidence type="ECO:0000256" key="2">
    <source>
        <dbReference type="ARBA" id="ARBA00022676"/>
    </source>
</evidence>
<dbReference type="Gene3D" id="3.90.550.10">
    <property type="entry name" value="Spore Coat Polysaccharide Biosynthesis Protein SpsA, Chain A"/>
    <property type="match status" value="1"/>
</dbReference>
<evidence type="ECO:0000256" key="4">
    <source>
        <dbReference type="SAM" id="Phobius"/>
    </source>
</evidence>
<keyword evidence="4" id="KW-1133">Transmembrane helix</keyword>
<dbReference type="GO" id="GO:0016757">
    <property type="term" value="F:glycosyltransferase activity"/>
    <property type="evidence" value="ECO:0007669"/>
    <property type="project" value="UniProtKB-KW"/>
</dbReference>